<feature type="signal peptide" evidence="2">
    <location>
        <begin position="1"/>
        <end position="24"/>
    </location>
</feature>
<evidence type="ECO:0000256" key="2">
    <source>
        <dbReference type="SAM" id="SignalP"/>
    </source>
</evidence>
<dbReference type="EMBL" id="BMRB01000011">
    <property type="protein sequence ID" value="GGS59612.1"/>
    <property type="molecule type" value="Genomic_DNA"/>
</dbReference>
<sequence>MVRGIFRSWGGRAVTSAVSLAVLAACSSGDPASPPPGTSSPAGAPSATSSPSTALSAEEKAKNDALAAYRGMWQNFVEAGRTSDWQSPKLGQHATGVALTNLSRGLYADHYNGLVTKGQPVLNPTVSSVEPAGDPKKIIISDCGDSTDWLKYRADNGQLADNEPGGRQAINAIVEKQSDGSWKVSDFGVHDVGTC</sequence>
<reference evidence="3" key="1">
    <citation type="journal article" date="2014" name="Int. J. Syst. Evol. Microbiol.">
        <title>Complete genome sequence of Corynebacterium casei LMG S-19264T (=DSM 44701T), isolated from a smear-ripened cheese.</title>
        <authorList>
            <consortium name="US DOE Joint Genome Institute (JGI-PGF)"/>
            <person name="Walter F."/>
            <person name="Albersmeier A."/>
            <person name="Kalinowski J."/>
            <person name="Ruckert C."/>
        </authorList>
    </citation>
    <scope>NUCLEOTIDE SEQUENCE</scope>
    <source>
        <strain evidence="3">JCM 3276</strain>
    </source>
</reference>
<protein>
    <recommendedName>
        <fullName evidence="5">Secreted protein/lipoprotein</fullName>
    </recommendedName>
</protein>
<keyword evidence="4" id="KW-1185">Reference proteome</keyword>
<evidence type="ECO:0000313" key="4">
    <source>
        <dbReference type="Proteomes" id="UP000660680"/>
    </source>
</evidence>
<name>A0A918GTJ9_9PSEU</name>
<keyword evidence="2" id="KW-0732">Signal</keyword>
<accession>A0A918GTJ9</accession>
<evidence type="ECO:0008006" key="5">
    <source>
        <dbReference type="Google" id="ProtNLM"/>
    </source>
</evidence>
<dbReference type="AlphaFoldDB" id="A0A918GTJ9"/>
<feature type="chain" id="PRO_5037091165" description="Secreted protein/lipoprotein" evidence="2">
    <location>
        <begin position="25"/>
        <end position="195"/>
    </location>
</feature>
<organism evidence="3 4">
    <name type="scientific">Actinokineospora fastidiosa</name>
    <dbReference type="NCBI Taxonomy" id="1816"/>
    <lineage>
        <taxon>Bacteria</taxon>
        <taxon>Bacillati</taxon>
        <taxon>Actinomycetota</taxon>
        <taxon>Actinomycetes</taxon>
        <taxon>Pseudonocardiales</taxon>
        <taxon>Pseudonocardiaceae</taxon>
        <taxon>Actinokineospora</taxon>
    </lineage>
</organism>
<feature type="compositionally biased region" description="Low complexity" evidence="1">
    <location>
        <begin position="39"/>
        <end position="56"/>
    </location>
</feature>
<evidence type="ECO:0000313" key="3">
    <source>
        <dbReference type="EMBL" id="GGS59612.1"/>
    </source>
</evidence>
<proteinExistence type="predicted"/>
<dbReference type="Proteomes" id="UP000660680">
    <property type="component" value="Unassembled WGS sequence"/>
</dbReference>
<comment type="caution">
    <text evidence="3">The sequence shown here is derived from an EMBL/GenBank/DDBJ whole genome shotgun (WGS) entry which is preliminary data.</text>
</comment>
<reference evidence="3" key="2">
    <citation type="submission" date="2020-09" db="EMBL/GenBank/DDBJ databases">
        <authorList>
            <person name="Sun Q."/>
            <person name="Ohkuma M."/>
        </authorList>
    </citation>
    <scope>NUCLEOTIDE SEQUENCE</scope>
    <source>
        <strain evidence="3">JCM 3276</strain>
    </source>
</reference>
<evidence type="ECO:0000256" key="1">
    <source>
        <dbReference type="SAM" id="MobiDB-lite"/>
    </source>
</evidence>
<gene>
    <name evidence="3" type="ORF">GCM10010171_63220</name>
</gene>
<feature type="region of interest" description="Disordered" evidence="1">
    <location>
        <begin position="28"/>
        <end position="59"/>
    </location>
</feature>
<dbReference type="PROSITE" id="PS51257">
    <property type="entry name" value="PROKAR_LIPOPROTEIN"/>
    <property type="match status" value="1"/>
</dbReference>